<organism evidence="2 3">
    <name type="scientific">Candidatus Bilophila faecipullorum</name>
    <dbReference type="NCBI Taxonomy" id="2838482"/>
    <lineage>
        <taxon>Bacteria</taxon>
        <taxon>Pseudomonadati</taxon>
        <taxon>Thermodesulfobacteriota</taxon>
        <taxon>Desulfovibrionia</taxon>
        <taxon>Desulfovibrionales</taxon>
        <taxon>Desulfovibrionaceae</taxon>
        <taxon>Bilophila</taxon>
    </lineage>
</organism>
<feature type="transmembrane region" description="Helical" evidence="1">
    <location>
        <begin position="150"/>
        <end position="170"/>
    </location>
</feature>
<feature type="transmembrane region" description="Helical" evidence="1">
    <location>
        <begin position="84"/>
        <end position="108"/>
    </location>
</feature>
<feature type="transmembrane region" description="Helical" evidence="1">
    <location>
        <begin position="182"/>
        <end position="204"/>
    </location>
</feature>
<dbReference type="InterPro" id="IPR038770">
    <property type="entry name" value="Na+/solute_symporter_sf"/>
</dbReference>
<dbReference type="Proteomes" id="UP000824264">
    <property type="component" value="Unassembled WGS sequence"/>
</dbReference>
<proteinExistence type="predicted"/>
<accession>A0A9D1U7X7</accession>
<dbReference type="Gene3D" id="1.20.1530.20">
    <property type="match status" value="1"/>
</dbReference>
<gene>
    <name evidence="2" type="ORF">H9874_02560</name>
</gene>
<feature type="transmembrane region" description="Helical" evidence="1">
    <location>
        <begin position="216"/>
        <end position="236"/>
    </location>
</feature>
<dbReference type="EMBL" id="DXGI01000095">
    <property type="protein sequence ID" value="HIW78014.1"/>
    <property type="molecule type" value="Genomic_DNA"/>
</dbReference>
<evidence type="ECO:0000313" key="3">
    <source>
        <dbReference type="Proteomes" id="UP000824264"/>
    </source>
</evidence>
<evidence type="ECO:0000313" key="2">
    <source>
        <dbReference type="EMBL" id="HIW78014.1"/>
    </source>
</evidence>
<reference evidence="2" key="2">
    <citation type="submission" date="2021-04" db="EMBL/GenBank/DDBJ databases">
        <authorList>
            <person name="Gilroy R."/>
        </authorList>
    </citation>
    <scope>NUCLEOTIDE SEQUENCE</scope>
    <source>
        <strain evidence="2">ChiSxjej5B17-1746</strain>
    </source>
</reference>
<feature type="transmembrane region" description="Helical" evidence="1">
    <location>
        <begin position="115"/>
        <end position="138"/>
    </location>
</feature>
<dbReference type="AlphaFoldDB" id="A0A9D1U7X7"/>
<keyword evidence="1" id="KW-0472">Membrane</keyword>
<keyword evidence="1" id="KW-0812">Transmembrane</keyword>
<name>A0A9D1U7X7_9BACT</name>
<protein>
    <submittedName>
        <fullName evidence="2">Symporter</fullName>
    </submittedName>
</protein>
<feature type="transmembrane region" description="Helical" evidence="1">
    <location>
        <begin position="61"/>
        <end position="78"/>
    </location>
</feature>
<reference evidence="2" key="1">
    <citation type="journal article" date="2021" name="PeerJ">
        <title>Extensive microbial diversity within the chicken gut microbiome revealed by metagenomics and culture.</title>
        <authorList>
            <person name="Gilroy R."/>
            <person name="Ravi A."/>
            <person name="Getino M."/>
            <person name="Pursley I."/>
            <person name="Horton D.L."/>
            <person name="Alikhan N.F."/>
            <person name="Baker D."/>
            <person name="Gharbi K."/>
            <person name="Hall N."/>
            <person name="Watson M."/>
            <person name="Adriaenssens E.M."/>
            <person name="Foster-Nyarko E."/>
            <person name="Jarju S."/>
            <person name="Secka A."/>
            <person name="Antonio M."/>
            <person name="Oren A."/>
            <person name="Chaudhuri R.R."/>
            <person name="La Ragione R."/>
            <person name="Hildebrand F."/>
            <person name="Pallen M.J."/>
        </authorList>
    </citation>
    <scope>NUCLEOTIDE SEQUENCE</scope>
    <source>
        <strain evidence="2">ChiSxjej5B17-1746</strain>
    </source>
</reference>
<feature type="transmembrane region" description="Helical" evidence="1">
    <location>
        <begin position="33"/>
        <end position="49"/>
    </location>
</feature>
<comment type="caution">
    <text evidence="2">The sequence shown here is derived from an EMBL/GenBank/DDBJ whole genome shotgun (WGS) entry which is preliminary data.</text>
</comment>
<keyword evidence="1" id="KW-1133">Transmembrane helix</keyword>
<evidence type="ECO:0000256" key="1">
    <source>
        <dbReference type="SAM" id="Phobius"/>
    </source>
</evidence>
<sequence>MKKVLRLLKQWTLLIALVTGAVGHSFFSRFTPLTPWLLAAMLLLTFCNISPRDLRFHPLHMLLLSLQVTMGLGLYALLVGWHPAIAQGACMCALTPTATAAAIITGMLGGSVGFLAAYTFISSLAIVVVAPIVLPMIATVQVDASFLDTMANVFMRVGPTMLVPLLLAWFIQYTAPKVNAVLLRWGILSYYIWAMMLIILMAGTFDELLKPGEKDYRLEIFLALTGVAVCTANFILGKGIGSRFHRRIAAGQGLAQKNIILPMWLTFQYLDPIASVCLASYSVFQNIVNATQIFLKGRRDDRILDRLHAFHEKRRQARADSRLMTAEERSALLSALPKRVKRTIEARDKTPLGTKRF</sequence>